<keyword evidence="4 10" id="KW-0489">Methyltransferase</keyword>
<dbReference type="Pfam" id="PF01717">
    <property type="entry name" value="Meth_synt_2"/>
    <property type="match status" value="1"/>
</dbReference>
<comment type="catalytic activity">
    <reaction evidence="10">
        <text>5-methyltetrahydropteroyltri-L-glutamate + L-homocysteine = tetrahydropteroyltri-L-glutamate + L-methionine</text>
        <dbReference type="Rhea" id="RHEA:21196"/>
        <dbReference type="ChEBI" id="CHEBI:57844"/>
        <dbReference type="ChEBI" id="CHEBI:58140"/>
        <dbReference type="ChEBI" id="CHEBI:58199"/>
        <dbReference type="ChEBI" id="CHEBI:58207"/>
        <dbReference type="EC" id="2.1.1.14"/>
    </reaction>
</comment>
<dbReference type="HAMAP" id="MF_00172">
    <property type="entry name" value="Meth_synth"/>
    <property type="match status" value="1"/>
</dbReference>
<dbReference type="GO" id="GO:0003871">
    <property type="term" value="F:5-methyltetrahydropteroyltriglutamate-homocysteine S-methyltransferase activity"/>
    <property type="evidence" value="ECO:0007669"/>
    <property type="project" value="UniProtKB-UniRule"/>
</dbReference>
<evidence type="ECO:0000256" key="8">
    <source>
        <dbReference type="ARBA" id="ARBA00022833"/>
    </source>
</evidence>
<evidence type="ECO:0000256" key="10">
    <source>
        <dbReference type="HAMAP-Rule" id="MF_00172"/>
    </source>
</evidence>
<comment type="similarity">
    <text evidence="3 10">Belongs to the vitamin-B12 independent methionine synthase family.</text>
</comment>
<comment type="function">
    <text evidence="1 10">Catalyzes the transfer of a methyl group from 5-methyltetrahydrofolate to homocysteine resulting in methionine formation.</text>
</comment>
<evidence type="ECO:0000256" key="9">
    <source>
        <dbReference type="ARBA" id="ARBA00023167"/>
    </source>
</evidence>
<evidence type="ECO:0000256" key="12">
    <source>
        <dbReference type="PIRSR" id="PIRSR000382-2"/>
    </source>
</evidence>
<evidence type="ECO:0000259" key="15">
    <source>
        <dbReference type="Pfam" id="PF08267"/>
    </source>
</evidence>
<dbReference type="AlphaFoldDB" id="B4CZD5"/>
<dbReference type="STRING" id="497964.CfE428DRAFT_2023"/>
<dbReference type="NCBIfam" id="NF003556">
    <property type="entry name" value="PRK05222.1"/>
    <property type="match status" value="1"/>
</dbReference>
<evidence type="ECO:0000256" key="6">
    <source>
        <dbReference type="ARBA" id="ARBA00022679"/>
    </source>
</evidence>
<keyword evidence="9 10" id="KW-0486">Methionine biosynthesis</keyword>
<keyword evidence="5 10" id="KW-0028">Amino-acid biosynthesis</keyword>
<dbReference type="eggNOG" id="COG0620">
    <property type="taxonomic scope" value="Bacteria"/>
</dbReference>
<dbReference type="PIRSF" id="PIRSF000382">
    <property type="entry name" value="MeTrfase_B12_ind"/>
    <property type="match status" value="1"/>
</dbReference>
<feature type="domain" description="Cobalamin-independent methionine synthase MetE N-terminal" evidence="15">
    <location>
        <begin position="27"/>
        <end position="344"/>
    </location>
</feature>
<feature type="binding site" evidence="10">
    <location>
        <position position="680"/>
    </location>
    <ligand>
        <name>Zn(2+)</name>
        <dbReference type="ChEBI" id="CHEBI:29105"/>
        <note>catalytic</note>
    </ligand>
</feature>
<evidence type="ECO:0000313" key="16">
    <source>
        <dbReference type="EMBL" id="EDY20826.1"/>
    </source>
</evidence>
<feature type="binding site" evidence="10">
    <location>
        <position position="521"/>
    </location>
    <ligand>
        <name>L-homocysteine</name>
        <dbReference type="ChEBI" id="CHEBI:58199"/>
    </ligand>
</feature>
<keyword evidence="17" id="KW-1185">Reference proteome</keyword>
<comment type="caution">
    <text evidence="16">The sequence shown here is derived from an EMBL/GenBank/DDBJ whole genome shotgun (WGS) entry which is preliminary data.</text>
</comment>
<feature type="binding site" evidence="10">
    <location>
        <begin position="39"/>
        <end position="42"/>
    </location>
    <ligand>
        <name>5-methyltetrahydropteroyltri-L-glutamate</name>
        <dbReference type="ChEBI" id="CHEBI:58207"/>
    </ligand>
</feature>
<feature type="binding site" evidence="12">
    <location>
        <position position="678"/>
    </location>
    <ligand>
        <name>Zn(2+)</name>
        <dbReference type="ChEBI" id="CHEBI:29105"/>
        <label>1</label>
        <note>catalytic</note>
    </ligand>
</feature>
<evidence type="ECO:0000256" key="7">
    <source>
        <dbReference type="ARBA" id="ARBA00022723"/>
    </source>
</evidence>
<feature type="binding site" evidence="12">
    <location>
        <position position="702"/>
    </location>
    <ligand>
        <name>Zn(2+)</name>
        <dbReference type="ChEBI" id="CHEBI:29105"/>
        <label>1</label>
        <note>catalytic</note>
    </ligand>
</feature>
<evidence type="ECO:0000256" key="5">
    <source>
        <dbReference type="ARBA" id="ARBA00022605"/>
    </source>
</evidence>
<dbReference type="CDD" id="cd03312">
    <property type="entry name" value="CIMS_N_terminal_like"/>
    <property type="match status" value="1"/>
</dbReference>
<evidence type="ECO:0000256" key="2">
    <source>
        <dbReference type="ARBA" id="ARBA00004681"/>
    </source>
</evidence>
<dbReference type="EMBL" id="ABVL01000004">
    <property type="protein sequence ID" value="EDY20826.1"/>
    <property type="molecule type" value="Genomic_DNA"/>
</dbReference>
<evidence type="ECO:0000256" key="13">
    <source>
        <dbReference type="PIRSR" id="PIRSR000382-3"/>
    </source>
</evidence>
<dbReference type="Proteomes" id="UP000005824">
    <property type="component" value="Unassembled WGS sequence"/>
</dbReference>
<dbReference type="Pfam" id="PF08267">
    <property type="entry name" value="Meth_synt_1"/>
    <property type="match status" value="1"/>
</dbReference>
<dbReference type="GO" id="GO:0008270">
    <property type="term" value="F:zinc ion binding"/>
    <property type="evidence" value="ECO:0007669"/>
    <property type="project" value="InterPro"/>
</dbReference>
<feature type="binding site" evidence="10">
    <location>
        <position position="147"/>
    </location>
    <ligand>
        <name>5-methyltetrahydropteroyltri-L-glutamate</name>
        <dbReference type="ChEBI" id="CHEBI:58207"/>
    </ligand>
</feature>
<evidence type="ECO:0000256" key="11">
    <source>
        <dbReference type="PIRSR" id="PIRSR000382-1"/>
    </source>
</evidence>
<keyword evidence="6 10" id="KW-0808">Transferase</keyword>
<feature type="binding site" evidence="10 11">
    <location>
        <begin position="468"/>
        <end position="470"/>
    </location>
    <ligand>
        <name>L-methionine</name>
        <dbReference type="ChEBI" id="CHEBI:57844"/>
    </ligand>
</feature>
<dbReference type="InterPro" id="IPR002629">
    <property type="entry name" value="Met_Synth_C/arc"/>
</dbReference>
<feature type="binding site" evidence="12">
    <location>
        <position position="680"/>
    </location>
    <ligand>
        <name>Zn(2+)</name>
        <dbReference type="ChEBI" id="CHEBI:29105"/>
        <label>1</label>
        <note>catalytic</note>
    </ligand>
</feature>
<feature type="binding site" evidence="10">
    <location>
        <position position="763"/>
    </location>
    <ligand>
        <name>Zn(2+)</name>
        <dbReference type="ChEBI" id="CHEBI:29105"/>
        <note>catalytic</note>
    </ligand>
</feature>
<feature type="binding site" evidence="10 11">
    <location>
        <position position="598"/>
    </location>
    <ligand>
        <name>5-methyltetrahydropteroyltri-L-glutamate</name>
        <dbReference type="ChEBI" id="CHEBI:58207"/>
    </ligand>
</feature>
<gene>
    <name evidence="10" type="primary">metE</name>
    <name evidence="16" type="ORF">CfE428DRAFT_2023</name>
</gene>
<keyword evidence="7 10" id="KW-0479">Metal-binding</keyword>
<proteinExistence type="inferred from homology"/>
<dbReference type="Gene3D" id="3.20.20.210">
    <property type="match status" value="2"/>
</dbReference>
<dbReference type="GO" id="GO:0071265">
    <property type="term" value="P:L-methionine biosynthetic process"/>
    <property type="evidence" value="ECO:0007669"/>
    <property type="project" value="UniProtKB-ARBA"/>
</dbReference>
<dbReference type="FunCoup" id="B4CZD5">
    <property type="interactions" value="360"/>
</dbReference>
<name>B4CZD5_9BACT</name>
<protein>
    <recommendedName>
        <fullName evidence="10">5-methyltetrahydropteroyltriglutamate--homocysteine methyltransferase</fullName>
        <ecNumber evidence="10">2.1.1.14</ecNumber>
    </recommendedName>
    <alternativeName>
        <fullName evidence="10">Cobalamin-independent methionine synthase</fullName>
    </alternativeName>
    <alternativeName>
        <fullName evidence="10">Methionine synthase, vitamin-B12 independent isozyme</fullName>
    </alternativeName>
</protein>
<keyword evidence="10" id="KW-0677">Repeat</keyword>
<organism evidence="16 17">
    <name type="scientific">Chthoniobacter flavus Ellin428</name>
    <dbReference type="NCBI Taxonomy" id="497964"/>
    <lineage>
        <taxon>Bacteria</taxon>
        <taxon>Pseudomonadati</taxon>
        <taxon>Verrucomicrobiota</taxon>
        <taxon>Spartobacteria</taxon>
        <taxon>Chthoniobacterales</taxon>
        <taxon>Chthoniobacteraceae</taxon>
        <taxon>Chthoniobacter</taxon>
    </lineage>
</organism>
<feature type="binding site" evidence="10 11">
    <location>
        <position position="636"/>
    </location>
    <ligand>
        <name>L-methionine</name>
        <dbReference type="ChEBI" id="CHEBI:57844"/>
    </ligand>
</feature>
<dbReference type="InterPro" id="IPR038071">
    <property type="entry name" value="UROD/MetE-like_sf"/>
</dbReference>
<feature type="binding site" evidence="10">
    <location>
        <position position="642"/>
    </location>
    <ligand>
        <name>5-methyltetrahydropteroyltri-L-glutamate</name>
        <dbReference type="ChEBI" id="CHEBI:58207"/>
    </ligand>
</feature>
<feature type="binding site" evidence="12">
    <location>
        <position position="763"/>
    </location>
    <ligand>
        <name>Zn(2+)</name>
        <dbReference type="ChEBI" id="CHEBI:29105"/>
        <label>1</label>
        <note>catalytic</note>
    </ligand>
</feature>
<keyword evidence="8 10" id="KW-0862">Zinc</keyword>
<feature type="binding site" evidence="10 11">
    <location>
        <begin position="468"/>
        <end position="470"/>
    </location>
    <ligand>
        <name>L-homocysteine</name>
        <dbReference type="ChEBI" id="CHEBI:58199"/>
    </ligand>
</feature>
<feature type="active site" description="Proton donor" evidence="10 13">
    <location>
        <position position="731"/>
    </location>
</feature>
<dbReference type="CDD" id="cd03311">
    <property type="entry name" value="CIMS_C_terminal_like"/>
    <property type="match status" value="1"/>
</dbReference>
<dbReference type="NCBIfam" id="TIGR01371">
    <property type="entry name" value="met_syn_B12ind"/>
    <property type="match status" value="1"/>
</dbReference>
<sequence length="799" mass="89701">MITLKTSRFENEANRRKLAGMNEVLLTHNLGFPRIGAQRELKRATEAYWKGQLSEEELFKTGAELRRAHWLSQKAAGIDLIPSNDFSFYDQMLDMSCLLGNVPSRFGWEGGNVDLALRFQIARGVASTHEAGCACGHQATTASEMTKWFDTNYHYIVPEFRPDTAFQLSSTKPFDEFAEARALGITTKPVLVGPLTYLFLGKGQEEGFDRLALLERLLPIYGEILRRLREQGAEWIQLDEPFLALDLSAEWQAAFLPAYRQLRQAAPGVKLLLATYFGELREHIGLAAGLPVDALHIDATRAGHELDQVAAQLPSPMILSVGVVDGRNIWKNDFDQSQRLLDRARAGLGASRVWVAPSCSLLHSPVSLRRETSLDLELKSWLSFAEEKLAEVATLARLGTREGNPMALHHNQLAVQSRRISRRIHRPEVKARAAAVTAAESRRQSPFAERQPKQHAALQQPLFPTTTIGSFPQTTEVRNARARWKKGELSEVDYTAFLRQKTVECVRFQEAAGLDVLVHGEFERNDMVEYFGEQLDGFAFTTHGWVQSYGSRCVKPPIIFGDVHRAHPMTVEWSRFAQMLTARPMKGMLTGPITILQWSFVRDDQPRSATARQIGLAVRDEVLDLEAAGIRVIQIDEPALREGLPLRRGDWREYLAWATEAFRISAAGVRDETQIHTHMCYCEFNDIIASIAALDADVISIETSRSNMELLEAFTHFRYPNEVGPGVWDIHSPRVPSVEEMTALLEKAAAVLPVRNLWVNPDCGLKTRGWEETKAALKNMIEAARQLRTRAGAPQSAPR</sequence>
<evidence type="ECO:0000256" key="3">
    <source>
        <dbReference type="ARBA" id="ARBA00009553"/>
    </source>
</evidence>
<evidence type="ECO:0000313" key="17">
    <source>
        <dbReference type="Proteomes" id="UP000005824"/>
    </source>
</evidence>
<feature type="binding site" evidence="11">
    <location>
        <position position="42"/>
    </location>
    <ligand>
        <name>5-methyltetrahydropteroyltri-L-glutamate</name>
        <dbReference type="ChEBI" id="CHEBI:58207"/>
    </ligand>
</feature>
<feature type="domain" description="Cobalamin-independent methionine synthase MetE C-terminal/archaeal" evidence="14">
    <location>
        <begin position="463"/>
        <end position="785"/>
    </location>
</feature>
<comment type="pathway">
    <text evidence="2 10">Amino-acid biosynthesis; L-methionine biosynthesis via de novo pathway; L-methionine from L-homocysteine (MetE route): step 1/1.</text>
</comment>
<evidence type="ECO:0000256" key="1">
    <source>
        <dbReference type="ARBA" id="ARBA00002777"/>
    </source>
</evidence>
<dbReference type="GO" id="GO:0032259">
    <property type="term" value="P:methylation"/>
    <property type="evidence" value="ECO:0007669"/>
    <property type="project" value="UniProtKB-KW"/>
</dbReference>
<dbReference type="InterPro" id="IPR006276">
    <property type="entry name" value="Cobalamin-indep_Met_synthase"/>
</dbReference>
<feature type="binding site" evidence="10">
    <location>
        <position position="678"/>
    </location>
    <ligand>
        <name>Zn(2+)</name>
        <dbReference type="ChEBI" id="CHEBI:29105"/>
        <note>catalytic</note>
    </ligand>
</feature>
<dbReference type="UniPathway" id="UPA00051">
    <property type="reaction ID" value="UER00082"/>
</dbReference>
<feature type="binding site" evidence="10">
    <location>
        <position position="702"/>
    </location>
    <ligand>
        <name>Zn(2+)</name>
        <dbReference type="ChEBI" id="CHEBI:29105"/>
        <note>catalytic</note>
    </ligand>
</feature>
<evidence type="ECO:0000259" key="14">
    <source>
        <dbReference type="Pfam" id="PF01717"/>
    </source>
</evidence>
<dbReference type="PANTHER" id="PTHR30519">
    <property type="entry name" value="5-METHYLTETRAHYDROPTEROYLTRIGLUTAMATE--HOMOCYSTEINE METHYLTRANSFERASE"/>
    <property type="match status" value="1"/>
</dbReference>
<dbReference type="FunFam" id="3.20.20.210:FF:000002">
    <property type="entry name" value="5-methyltetrahydropteroyltriglutamate--homocysteine methyltransferase"/>
    <property type="match status" value="1"/>
</dbReference>
<dbReference type="EC" id="2.1.1.14" evidence="10"/>
<comment type="cofactor">
    <cofactor evidence="12">
        <name>Zn(2+)</name>
        <dbReference type="ChEBI" id="CHEBI:29105"/>
    </cofactor>
    <text evidence="12">Binds 2 Zn(2+) ions per subunit.</text>
</comment>
<dbReference type="InParanoid" id="B4CZD5"/>
<reference evidence="16 17" key="1">
    <citation type="journal article" date="2011" name="J. Bacteriol.">
        <title>Genome sequence of Chthoniobacter flavus Ellin428, an aerobic heterotrophic soil bacterium.</title>
        <authorList>
            <person name="Kant R."/>
            <person name="van Passel M.W."/>
            <person name="Palva A."/>
            <person name="Lucas S."/>
            <person name="Lapidus A."/>
            <person name="Glavina Del Rio T."/>
            <person name="Dalin E."/>
            <person name="Tice H."/>
            <person name="Bruce D."/>
            <person name="Goodwin L."/>
            <person name="Pitluck S."/>
            <person name="Larimer F.W."/>
            <person name="Land M.L."/>
            <person name="Hauser L."/>
            <person name="Sangwan P."/>
            <person name="de Vos W.M."/>
            <person name="Janssen P.H."/>
            <person name="Smidt H."/>
        </authorList>
    </citation>
    <scope>NUCLEOTIDE SEQUENCE [LARGE SCALE GENOMIC DNA]</scope>
    <source>
        <strain evidence="16 17">Ellin428</strain>
    </source>
</reference>
<dbReference type="FunFam" id="3.20.20.210:FF:000003">
    <property type="entry name" value="5-methyltetrahydropteroyltriglutamate--homocysteine methyltransferase"/>
    <property type="match status" value="1"/>
</dbReference>
<comment type="cofactor">
    <cofactor evidence="10">
        <name>Zn(2+)</name>
        <dbReference type="ChEBI" id="CHEBI:29105"/>
    </cofactor>
    <text evidence="10">Binds 1 zinc ion per subunit.</text>
</comment>
<evidence type="ECO:0000256" key="4">
    <source>
        <dbReference type="ARBA" id="ARBA00022603"/>
    </source>
</evidence>
<accession>B4CZD5</accession>
<dbReference type="InterPro" id="IPR013215">
    <property type="entry name" value="Cbl-indep_Met_Synth_N"/>
</dbReference>
<feature type="binding site" evidence="11">
    <location>
        <position position="152"/>
    </location>
    <ligand>
        <name>5-methyltetrahydropteroyltri-L-glutamate</name>
        <dbReference type="ChEBI" id="CHEBI:58207"/>
    </ligand>
</feature>
<feature type="binding site" evidence="10 11">
    <location>
        <position position="521"/>
    </location>
    <ligand>
        <name>L-methionine</name>
        <dbReference type="ChEBI" id="CHEBI:57844"/>
    </ligand>
</feature>
<feature type="binding site" evidence="10 11">
    <location>
        <position position="636"/>
    </location>
    <ligand>
        <name>L-homocysteine</name>
        <dbReference type="ChEBI" id="CHEBI:58199"/>
    </ligand>
</feature>
<dbReference type="SUPFAM" id="SSF51726">
    <property type="entry name" value="UROD/MetE-like"/>
    <property type="match status" value="2"/>
</dbReference>
<feature type="binding site" evidence="10 11">
    <location>
        <begin position="552"/>
        <end position="553"/>
    </location>
    <ligand>
        <name>5-methyltetrahydropteroyltri-L-glutamate</name>
        <dbReference type="ChEBI" id="CHEBI:58207"/>
    </ligand>
</feature>